<protein>
    <submittedName>
        <fullName evidence="2">Uncharacterized protein</fullName>
    </submittedName>
</protein>
<evidence type="ECO:0000256" key="1">
    <source>
        <dbReference type="SAM" id="MobiDB-lite"/>
    </source>
</evidence>
<evidence type="ECO:0000313" key="3">
    <source>
        <dbReference type="Proteomes" id="UP000026961"/>
    </source>
</evidence>
<keyword evidence="3" id="KW-1185">Reference proteome</keyword>
<reference evidence="2" key="2">
    <citation type="submission" date="2018-05" db="EMBL/GenBank/DDBJ databases">
        <title>OgluRS3 (Oryza glumaepatula Reference Sequence Version 3).</title>
        <authorList>
            <person name="Zhang J."/>
            <person name="Kudrna D."/>
            <person name="Lee S."/>
            <person name="Talag J."/>
            <person name="Welchert J."/>
            <person name="Wing R.A."/>
        </authorList>
    </citation>
    <scope>NUCLEOTIDE SEQUENCE [LARGE SCALE GENOMIC DNA]</scope>
</reference>
<dbReference type="STRING" id="40148.A0A0E0A1N9"/>
<dbReference type="Gramene" id="OGLUM05G24240.1">
    <property type="protein sequence ID" value="OGLUM05G24240.1"/>
    <property type="gene ID" value="OGLUM05G24240"/>
</dbReference>
<dbReference type="Proteomes" id="UP000026961">
    <property type="component" value="Chromosome 5"/>
</dbReference>
<sequence>MSSSDRGRRSPQNVAQKPIARIAIANHTVHTCPEKVHVLERNRRIFDHKEAATGFLLTRIKEEASLWALAGAKRLRDLSQAGWFLYVIVDETPVVPATNPAAVGDDTHRHTGSSSRLIDQDGRGRATFSGSEPHQCNEITR</sequence>
<feature type="compositionally biased region" description="Polar residues" evidence="1">
    <location>
        <begin position="128"/>
        <end position="141"/>
    </location>
</feature>
<dbReference type="AlphaFoldDB" id="A0A0E0A1N9"/>
<feature type="region of interest" description="Disordered" evidence="1">
    <location>
        <begin position="99"/>
        <end position="141"/>
    </location>
</feature>
<dbReference type="EnsemblPlants" id="OGLUM05G24240.1">
    <property type="protein sequence ID" value="OGLUM05G24240.1"/>
    <property type="gene ID" value="OGLUM05G24240"/>
</dbReference>
<organism evidence="2">
    <name type="scientific">Oryza glumipatula</name>
    <dbReference type="NCBI Taxonomy" id="40148"/>
    <lineage>
        <taxon>Eukaryota</taxon>
        <taxon>Viridiplantae</taxon>
        <taxon>Streptophyta</taxon>
        <taxon>Embryophyta</taxon>
        <taxon>Tracheophyta</taxon>
        <taxon>Spermatophyta</taxon>
        <taxon>Magnoliopsida</taxon>
        <taxon>Liliopsida</taxon>
        <taxon>Poales</taxon>
        <taxon>Poaceae</taxon>
        <taxon>BOP clade</taxon>
        <taxon>Oryzoideae</taxon>
        <taxon>Oryzeae</taxon>
        <taxon>Oryzinae</taxon>
        <taxon>Oryza</taxon>
    </lineage>
</organism>
<reference evidence="2" key="1">
    <citation type="submission" date="2015-04" db="UniProtKB">
        <authorList>
            <consortium name="EnsemblPlants"/>
        </authorList>
    </citation>
    <scope>IDENTIFICATION</scope>
</reference>
<evidence type="ECO:0000313" key="2">
    <source>
        <dbReference type="EnsemblPlants" id="OGLUM05G24240.1"/>
    </source>
</evidence>
<accession>A0A0E0A1N9</accession>
<proteinExistence type="predicted"/>
<name>A0A0E0A1N9_9ORYZ</name>
<dbReference type="HOGENOM" id="CLU_1828317_0_0_1"/>